<reference evidence="3" key="1">
    <citation type="submission" date="2020-03" db="EMBL/GenBank/DDBJ databases">
        <title>The deep terrestrial virosphere.</title>
        <authorList>
            <person name="Holmfeldt K."/>
            <person name="Nilsson E."/>
            <person name="Simone D."/>
            <person name="Lopez-Fernandez M."/>
            <person name="Wu X."/>
            <person name="de Brujin I."/>
            <person name="Lundin D."/>
            <person name="Andersson A."/>
            <person name="Bertilsson S."/>
            <person name="Dopson M."/>
        </authorList>
    </citation>
    <scope>NUCLEOTIDE SEQUENCE</scope>
    <source>
        <strain evidence="3">MM415A00310</strain>
        <strain evidence="2">MM415B00528</strain>
    </source>
</reference>
<keyword evidence="1" id="KW-1133">Transmembrane helix</keyword>
<feature type="transmembrane region" description="Helical" evidence="1">
    <location>
        <begin position="69"/>
        <end position="89"/>
    </location>
</feature>
<feature type="transmembrane region" description="Helical" evidence="1">
    <location>
        <begin position="44"/>
        <end position="63"/>
    </location>
</feature>
<feature type="transmembrane region" description="Helical" evidence="1">
    <location>
        <begin position="127"/>
        <end position="147"/>
    </location>
</feature>
<evidence type="ECO:0000313" key="3">
    <source>
        <dbReference type="EMBL" id="QJA83141.1"/>
    </source>
</evidence>
<evidence type="ECO:0000256" key="1">
    <source>
        <dbReference type="SAM" id="Phobius"/>
    </source>
</evidence>
<gene>
    <name evidence="3" type="ORF">MM415A00310_0021</name>
    <name evidence="2" type="ORF">MM415B00528_0021</name>
</gene>
<dbReference type="EMBL" id="MT141515">
    <property type="protein sequence ID" value="QJA64214.1"/>
    <property type="molecule type" value="Genomic_DNA"/>
</dbReference>
<evidence type="ECO:0000313" key="2">
    <source>
        <dbReference type="EMBL" id="QJA64214.1"/>
    </source>
</evidence>
<sequence>MTNDEYKARIEQSSKSMTQEQMHYKETTEIKTGMALLNRHMMKMFYALIGLAGVGFGMKFVGTPFITDLMAYITLFASIFLALMTWHSWKKLIWIGRIQRILFISFMMCSGYGRAIIFQSGRMLAPTWWGPMVDVFFIAIALCYLAHTIQGMEKDAKGNDRKLD</sequence>
<accession>A0A6M3KNC6</accession>
<keyword evidence="1" id="KW-0472">Membrane</keyword>
<dbReference type="AlphaFoldDB" id="A0A6M3KNC6"/>
<protein>
    <submittedName>
        <fullName evidence="3">Uncharacterized protein</fullName>
    </submittedName>
</protein>
<dbReference type="EMBL" id="MT142504">
    <property type="protein sequence ID" value="QJA83141.1"/>
    <property type="molecule type" value="Genomic_DNA"/>
</dbReference>
<keyword evidence="1" id="KW-0812">Transmembrane</keyword>
<proteinExistence type="predicted"/>
<name>A0A6M3KNC6_9ZZZZ</name>
<organism evidence="3">
    <name type="scientific">viral metagenome</name>
    <dbReference type="NCBI Taxonomy" id="1070528"/>
    <lineage>
        <taxon>unclassified sequences</taxon>
        <taxon>metagenomes</taxon>
        <taxon>organismal metagenomes</taxon>
    </lineage>
</organism>
<feature type="transmembrane region" description="Helical" evidence="1">
    <location>
        <begin position="101"/>
        <end position="121"/>
    </location>
</feature>